<dbReference type="EC" id="3.6.1.7" evidence="2 5"/>
<evidence type="ECO:0000256" key="6">
    <source>
        <dbReference type="RuleBase" id="RU004168"/>
    </source>
</evidence>
<evidence type="ECO:0000256" key="2">
    <source>
        <dbReference type="ARBA" id="ARBA00012150"/>
    </source>
</evidence>
<dbReference type="InterPro" id="IPR036046">
    <property type="entry name" value="Acylphosphatase-like_dom_sf"/>
</dbReference>
<keyword evidence="5" id="KW-0378">Hydrolase</keyword>
<reference evidence="8" key="1">
    <citation type="submission" date="2021-02" db="EMBL/GenBank/DDBJ databases">
        <title>Natronoglycomyces albus gen. nov., sp. nov, a haloalkaliphilic actinobacterium from a soda solonchak soil.</title>
        <authorList>
            <person name="Sorokin D.Y."/>
            <person name="Khijniak T.V."/>
            <person name="Zakharycheva A.P."/>
            <person name="Boueva O.V."/>
            <person name="Ariskina E.V."/>
            <person name="Hahnke R.L."/>
            <person name="Bunk B."/>
            <person name="Sproer C."/>
            <person name="Schumann P."/>
            <person name="Evtushenko L.I."/>
            <person name="Kublanov I.V."/>
        </authorList>
    </citation>
    <scope>NUCLEOTIDE SEQUENCE</scope>
    <source>
        <strain evidence="8">DSM 106290</strain>
    </source>
</reference>
<keyword evidence="9" id="KW-1185">Reference proteome</keyword>
<evidence type="ECO:0000256" key="5">
    <source>
        <dbReference type="PROSITE-ProRule" id="PRU00520"/>
    </source>
</evidence>
<accession>A0A895XMR0</accession>
<evidence type="ECO:0000256" key="1">
    <source>
        <dbReference type="ARBA" id="ARBA00005614"/>
    </source>
</evidence>
<name>A0A895XMR0_9ACTN</name>
<evidence type="ECO:0000256" key="3">
    <source>
        <dbReference type="ARBA" id="ARBA00015991"/>
    </source>
</evidence>
<dbReference type="EMBL" id="CP070496">
    <property type="protein sequence ID" value="QSB04823.1"/>
    <property type="molecule type" value="Genomic_DNA"/>
</dbReference>
<feature type="active site" evidence="5">
    <location>
        <position position="691"/>
    </location>
</feature>
<feature type="active site" evidence="5">
    <location>
        <position position="709"/>
    </location>
</feature>
<dbReference type="GO" id="GO:0003998">
    <property type="term" value="F:acylphosphatase activity"/>
    <property type="evidence" value="ECO:0007669"/>
    <property type="project" value="UniProtKB-EC"/>
</dbReference>
<comment type="similarity">
    <text evidence="1 6">Belongs to the acylphosphatase family.</text>
</comment>
<protein>
    <recommendedName>
        <fullName evidence="3 5">acylphosphatase</fullName>
        <ecNumber evidence="2 5">3.6.1.7</ecNumber>
    </recommendedName>
</protein>
<evidence type="ECO:0000313" key="8">
    <source>
        <dbReference type="EMBL" id="QSB04823.1"/>
    </source>
</evidence>
<evidence type="ECO:0000256" key="4">
    <source>
        <dbReference type="ARBA" id="ARBA00047645"/>
    </source>
</evidence>
<dbReference type="Pfam" id="PF00708">
    <property type="entry name" value="Acylphosphatase"/>
    <property type="match status" value="1"/>
</dbReference>
<feature type="domain" description="Acylphosphatase-like" evidence="7">
    <location>
        <begin position="676"/>
        <end position="767"/>
    </location>
</feature>
<gene>
    <name evidence="8" type="ORF">JQS30_13775</name>
</gene>
<dbReference type="Gene3D" id="3.30.70.100">
    <property type="match status" value="1"/>
</dbReference>
<dbReference type="SUPFAM" id="SSF54975">
    <property type="entry name" value="Acylphosphatase/BLUF domain-like"/>
    <property type="match status" value="1"/>
</dbReference>
<dbReference type="RefSeq" id="WP_213170822.1">
    <property type="nucleotide sequence ID" value="NZ_CP070496.1"/>
</dbReference>
<dbReference type="InterPro" id="IPR020456">
    <property type="entry name" value="Acylphosphatase"/>
</dbReference>
<evidence type="ECO:0000313" key="9">
    <source>
        <dbReference type="Proteomes" id="UP000662939"/>
    </source>
</evidence>
<dbReference type="Proteomes" id="UP000662939">
    <property type="component" value="Chromosome"/>
</dbReference>
<dbReference type="KEGG" id="nav:JQS30_13775"/>
<proteinExistence type="inferred from homology"/>
<dbReference type="InterPro" id="IPR001792">
    <property type="entry name" value="Acylphosphatase-like_dom"/>
</dbReference>
<sequence>MPRRELHVDKVTLLRHVGVKPSALNLQPTRGYLVGLQGRFRNQPLTTWGEWIKGLDNSEEDWDTLRKIAQTLPGTSISLKKWAADRENRLPWTTSLDGVANLAVESALFNGLWDTNMMYSPLANTGRLRARVLSTRIKVPHSPTALKSRTQREKLADKLAHCNAKVLFVRGVGDVELDRLRLRFAARAAASVARGLTVWLEPAGHYSVADAHYLVLKSVRLINKLQDGPRVVIDQPLERTSLREQLKLQEAADEHSGPTGQKLFIASNAASVEEVAQFRRHAPTVSLIFDPDEWGSLAAMVPAARMYKKHSDMAGTIWLRSSRFDDGRVAAAENLLMSSAPGIDFCLQPERRKDWPALHIAGQPESELDLAEVAPLVDAFETYPQPVKLTVSKPNDYAEEVLPGRRIAAMNDARRERAALQLGFSTQRFRKNNLIITHPGSGETISYQGFSTSESAAAFEEFADERTAVESVASQVGLQACEPHQSTTTLFRVLSTPQEVLSVIRIDRPQVVADGHSTIAELVLAVNAARSRNPCLQASPIPLDDTVTAYLRELDLRLDSIPPQDTVVPLASTARISHGAITTEVLDECHHTVAKVAKRVMATLRIPLGSIDLLLDDHRKSLEEQEAALMEINSAPNLLSHNYPMYGPSRDQYLAELRHFIGRRELAQPPSRDTVAVHVTVRGLVQKVGYRRWFASRAEELGLSGWVTNRDDPTQVQAHLSGPVEAVASLTRLAIYGSRASYPSEVLTEPIDPAEIDLNGAQFEIRQ</sequence>
<dbReference type="AlphaFoldDB" id="A0A895XMR0"/>
<organism evidence="8 9">
    <name type="scientific">Natronoglycomyces albus</name>
    <dbReference type="NCBI Taxonomy" id="2811108"/>
    <lineage>
        <taxon>Bacteria</taxon>
        <taxon>Bacillati</taxon>
        <taxon>Actinomycetota</taxon>
        <taxon>Actinomycetes</taxon>
        <taxon>Glycomycetales</taxon>
        <taxon>Glycomycetaceae</taxon>
        <taxon>Natronoglycomyces</taxon>
    </lineage>
</organism>
<evidence type="ECO:0000259" key="7">
    <source>
        <dbReference type="PROSITE" id="PS51160"/>
    </source>
</evidence>
<dbReference type="PANTHER" id="PTHR47268:SF4">
    <property type="entry name" value="ACYLPHOSPHATASE"/>
    <property type="match status" value="1"/>
</dbReference>
<dbReference type="PANTHER" id="PTHR47268">
    <property type="entry name" value="ACYLPHOSPHATASE"/>
    <property type="match status" value="1"/>
</dbReference>
<dbReference type="PROSITE" id="PS51160">
    <property type="entry name" value="ACYLPHOSPHATASE_3"/>
    <property type="match status" value="1"/>
</dbReference>
<comment type="catalytic activity">
    <reaction evidence="4 5">
        <text>an acyl phosphate + H2O = a carboxylate + phosphate + H(+)</text>
        <dbReference type="Rhea" id="RHEA:14965"/>
        <dbReference type="ChEBI" id="CHEBI:15377"/>
        <dbReference type="ChEBI" id="CHEBI:15378"/>
        <dbReference type="ChEBI" id="CHEBI:29067"/>
        <dbReference type="ChEBI" id="CHEBI:43474"/>
        <dbReference type="ChEBI" id="CHEBI:59918"/>
        <dbReference type="EC" id="3.6.1.7"/>
    </reaction>
</comment>